<proteinExistence type="predicted"/>
<protein>
    <submittedName>
        <fullName evidence="1">Uncharacterized protein</fullName>
    </submittedName>
</protein>
<name>A0AAD7NE10_9AGAR</name>
<accession>A0AAD7NE10</accession>
<reference evidence="1" key="1">
    <citation type="submission" date="2023-03" db="EMBL/GenBank/DDBJ databases">
        <title>Massive genome expansion in bonnet fungi (Mycena s.s.) driven by repeated elements and novel gene families across ecological guilds.</title>
        <authorList>
            <consortium name="Lawrence Berkeley National Laboratory"/>
            <person name="Harder C.B."/>
            <person name="Miyauchi S."/>
            <person name="Viragh M."/>
            <person name="Kuo A."/>
            <person name="Thoen E."/>
            <person name="Andreopoulos B."/>
            <person name="Lu D."/>
            <person name="Skrede I."/>
            <person name="Drula E."/>
            <person name="Henrissat B."/>
            <person name="Morin E."/>
            <person name="Kohler A."/>
            <person name="Barry K."/>
            <person name="LaButti K."/>
            <person name="Morin E."/>
            <person name="Salamov A."/>
            <person name="Lipzen A."/>
            <person name="Mereny Z."/>
            <person name="Hegedus B."/>
            <person name="Baldrian P."/>
            <person name="Stursova M."/>
            <person name="Weitz H."/>
            <person name="Taylor A."/>
            <person name="Grigoriev I.V."/>
            <person name="Nagy L.G."/>
            <person name="Martin F."/>
            <person name="Kauserud H."/>
        </authorList>
    </citation>
    <scope>NUCLEOTIDE SEQUENCE</scope>
    <source>
        <strain evidence="1">CBHHK182m</strain>
    </source>
</reference>
<keyword evidence="2" id="KW-1185">Reference proteome</keyword>
<organism evidence="1 2">
    <name type="scientific">Mycena metata</name>
    <dbReference type="NCBI Taxonomy" id="1033252"/>
    <lineage>
        <taxon>Eukaryota</taxon>
        <taxon>Fungi</taxon>
        <taxon>Dikarya</taxon>
        <taxon>Basidiomycota</taxon>
        <taxon>Agaricomycotina</taxon>
        <taxon>Agaricomycetes</taxon>
        <taxon>Agaricomycetidae</taxon>
        <taxon>Agaricales</taxon>
        <taxon>Marasmiineae</taxon>
        <taxon>Mycenaceae</taxon>
        <taxon>Mycena</taxon>
    </lineage>
</organism>
<gene>
    <name evidence="1" type="ORF">B0H16DRAFT_1458372</name>
</gene>
<comment type="caution">
    <text evidence="1">The sequence shown here is derived from an EMBL/GenBank/DDBJ whole genome shotgun (WGS) entry which is preliminary data.</text>
</comment>
<evidence type="ECO:0000313" key="1">
    <source>
        <dbReference type="EMBL" id="KAJ7755835.1"/>
    </source>
</evidence>
<evidence type="ECO:0000313" key="2">
    <source>
        <dbReference type="Proteomes" id="UP001215598"/>
    </source>
</evidence>
<dbReference type="Proteomes" id="UP001215598">
    <property type="component" value="Unassembled WGS sequence"/>
</dbReference>
<sequence>MSQLQFLDSVVPFGFPREKKLELGTELGPNWDQIGPKLGPNNQLHSRSVNHVGRGADQYPELKGSYDVDHCRRKHREGRPETNGPVSRDNQIVRGSHKLGNCAAAAAAAGFSVLGGRTKILIIPRTWTVM</sequence>
<dbReference type="AlphaFoldDB" id="A0AAD7NE10"/>
<dbReference type="EMBL" id="JARKIB010000048">
    <property type="protein sequence ID" value="KAJ7755835.1"/>
    <property type="molecule type" value="Genomic_DNA"/>
</dbReference>